<dbReference type="SUPFAM" id="SSF54695">
    <property type="entry name" value="POZ domain"/>
    <property type="match status" value="1"/>
</dbReference>
<protein>
    <submittedName>
        <fullName evidence="8">Protein bric-a-brac 1</fullName>
    </submittedName>
</protein>
<dbReference type="CDD" id="cd18315">
    <property type="entry name" value="BTB_POZ_BAB-like"/>
    <property type="match status" value="1"/>
</dbReference>
<comment type="subcellular location">
    <subcellularLocation>
        <location evidence="1 4">Nucleus</location>
    </subcellularLocation>
</comment>
<dbReference type="GO" id="GO:0003677">
    <property type="term" value="F:DNA binding"/>
    <property type="evidence" value="ECO:0007669"/>
    <property type="project" value="UniProtKB-UniRule"/>
</dbReference>
<dbReference type="PROSITE" id="PS50960">
    <property type="entry name" value="HTH_PSQ"/>
    <property type="match status" value="1"/>
</dbReference>
<evidence type="ECO:0000256" key="1">
    <source>
        <dbReference type="ARBA" id="ARBA00004123"/>
    </source>
</evidence>
<feature type="domain" description="BTB" evidence="6">
    <location>
        <begin position="34"/>
        <end position="100"/>
    </location>
</feature>
<feature type="region of interest" description="Disordered" evidence="5">
    <location>
        <begin position="272"/>
        <end position="326"/>
    </location>
</feature>
<evidence type="ECO:0000259" key="7">
    <source>
        <dbReference type="PROSITE" id="PS50960"/>
    </source>
</evidence>
<dbReference type="PANTHER" id="PTHR23110:SF109">
    <property type="entry name" value="FI07618P-RELATED"/>
    <property type="match status" value="1"/>
</dbReference>
<evidence type="ECO:0000313" key="8">
    <source>
        <dbReference type="EMBL" id="CAG6641634.1"/>
    </source>
</evidence>
<dbReference type="SUPFAM" id="SSF46689">
    <property type="entry name" value="Homeodomain-like"/>
    <property type="match status" value="1"/>
</dbReference>
<feature type="compositionally biased region" description="Low complexity" evidence="5">
    <location>
        <begin position="433"/>
        <end position="447"/>
    </location>
</feature>
<evidence type="ECO:0000256" key="4">
    <source>
        <dbReference type="PROSITE-ProRule" id="PRU00320"/>
    </source>
</evidence>
<dbReference type="InterPro" id="IPR011333">
    <property type="entry name" value="SKP1/BTB/POZ_sf"/>
</dbReference>
<dbReference type="FunFam" id="1.10.10.60:FF:000019">
    <property type="entry name" value="Ligand-dependent corepressor isoform 1"/>
    <property type="match status" value="1"/>
</dbReference>
<dbReference type="GO" id="GO:0006357">
    <property type="term" value="P:regulation of transcription by RNA polymerase II"/>
    <property type="evidence" value="ECO:0007669"/>
    <property type="project" value="TreeGrafter"/>
</dbReference>
<feature type="region of interest" description="Disordered" evidence="5">
    <location>
        <begin position="121"/>
        <end position="207"/>
    </location>
</feature>
<feature type="domain" description="HTH psq-type" evidence="7">
    <location>
        <begin position="374"/>
        <end position="425"/>
    </location>
</feature>
<dbReference type="EMBL" id="HBUF01118512">
    <property type="protein sequence ID" value="CAG6641634.1"/>
    <property type="molecule type" value="Transcribed_RNA"/>
</dbReference>
<dbReference type="Pfam" id="PF05225">
    <property type="entry name" value="HTH_psq"/>
    <property type="match status" value="1"/>
</dbReference>
<accession>A0A8D8QZW8</accession>
<feature type="compositionally biased region" description="Low complexity" evidence="5">
    <location>
        <begin position="127"/>
        <end position="147"/>
    </location>
</feature>
<dbReference type="AlphaFoldDB" id="A0A8D8QZW8"/>
<evidence type="ECO:0000256" key="5">
    <source>
        <dbReference type="SAM" id="MobiDB-lite"/>
    </source>
</evidence>
<feature type="region of interest" description="Disordered" evidence="5">
    <location>
        <begin position="499"/>
        <end position="589"/>
    </location>
</feature>
<evidence type="ECO:0000256" key="3">
    <source>
        <dbReference type="ARBA" id="ARBA00023242"/>
    </source>
</evidence>
<dbReference type="InterPro" id="IPR007889">
    <property type="entry name" value="HTH_Psq"/>
</dbReference>
<keyword evidence="3 4" id="KW-0539">Nucleus</keyword>
<evidence type="ECO:0000259" key="6">
    <source>
        <dbReference type="PROSITE" id="PS50097"/>
    </source>
</evidence>
<dbReference type="InterPro" id="IPR051095">
    <property type="entry name" value="Dros_DevTransReg"/>
</dbReference>
<dbReference type="PANTHER" id="PTHR23110">
    <property type="entry name" value="BTB DOMAIN TRANSCRIPTION FACTOR"/>
    <property type="match status" value="1"/>
</dbReference>
<organism evidence="8">
    <name type="scientific">Cacopsylla melanoneura</name>
    <dbReference type="NCBI Taxonomy" id="428564"/>
    <lineage>
        <taxon>Eukaryota</taxon>
        <taxon>Metazoa</taxon>
        <taxon>Ecdysozoa</taxon>
        <taxon>Arthropoda</taxon>
        <taxon>Hexapoda</taxon>
        <taxon>Insecta</taxon>
        <taxon>Pterygota</taxon>
        <taxon>Neoptera</taxon>
        <taxon>Paraneoptera</taxon>
        <taxon>Hemiptera</taxon>
        <taxon>Sternorrhyncha</taxon>
        <taxon>Psylloidea</taxon>
        <taxon>Psyllidae</taxon>
        <taxon>Psyllinae</taxon>
        <taxon>Cacopsylla</taxon>
    </lineage>
</organism>
<dbReference type="InterPro" id="IPR009057">
    <property type="entry name" value="Homeodomain-like_sf"/>
</dbReference>
<dbReference type="Gene3D" id="1.10.10.60">
    <property type="entry name" value="Homeodomain-like"/>
    <property type="match status" value="1"/>
</dbReference>
<feature type="DNA-binding region" description="H-T-H motif" evidence="4">
    <location>
        <begin position="401"/>
        <end position="421"/>
    </location>
</feature>
<evidence type="ECO:0000256" key="2">
    <source>
        <dbReference type="ARBA" id="ARBA00023125"/>
    </source>
</evidence>
<feature type="compositionally biased region" description="Low complexity" evidence="5">
    <location>
        <begin position="190"/>
        <end position="201"/>
    </location>
</feature>
<feature type="compositionally biased region" description="Pro residues" evidence="5">
    <location>
        <begin position="552"/>
        <end position="565"/>
    </location>
</feature>
<feature type="region of interest" description="Disordered" evidence="5">
    <location>
        <begin position="427"/>
        <end position="456"/>
    </location>
</feature>
<dbReference type="Pfam" id="PF00651">
    <property type="entry name" value="BTB"/>
    <property type="match status" value="1"/>
</dbReference>
<feature type="compositionally biased region" description="Polar residues" evidence="5">
    <location>
        <begin position="166"/>
        <end position="178"/>
    </location>
</feature>
<dbReference type="InterPro" id="IPR000210">
    <property type="entry name" value="BTB/POZ_dom"/>
</dbReference>
<reference evidence="8" key="1">
    <citation type="submission" date="2021-05" db="EMBL/GenBank/DDBJ databases">
        <authorList>
            <person name="Alioto T."/>
            <person name="Alioto T."/>
            <person name="Gomez Garrido J."/>
        </authorList>
    </citation>
    <scope>NUCLEOTIDE SEQUENCE</scope>
</reference>
<sequence>MTSAASTQYCLKWNNHRSNLLTVFDQLLKNEAFTDVTLACEGGAPMKCHKMVLAACSSYFQLLFTELPYKHTVVVLKDVTYIEMKALLEYMYKGEVNVAHDELAPLLRVAEALKVKGLVEDKKSKDGSSSCGSEDPGVISTSTSSSGHPPPPPPPTSSHASPREVATSSNNDSPPHSTQHYHKVPSYLYGKSPSDKSPSSGQNRITLPMWGMPGFQIPTPPPPPGVMLNNCYEAALSGRSASPNMSPLHRKKKLSNLLMNKDTPILRTVLGQGQADSSQPPHHPGPPGGDPMEQSPRSNGSIGHHEPSFYKKSDTSPEDAPSPYTDVSMMEDEINERNKMMLSSSQSPQSFYEGKAGEGSAVSSGIAVYVPPQKPEWKRYKQYTRTDILSAIEAVRNGMSALQAARKYGVPSRTLYDKVKKLGITTSRPFKRSSNNNNNSNSINYSYMYDRDNSRGEESNGMNYSINYGMNYGIPPENNFMQQALEWRERERELLERENNNNSNHNSMSPLHDSPSPNHIKYVPRSPSPPPHDDLEEDQVEDLSMGRKPSRPNTPSPTPPPPPTPSSRIIMTPQSVLMKPEPCIDPVRD</sequence>
<feature type="compositionally biased region" description="Basic and acidic residues" evidence="5">
    <location>
        <begin position="303"/>
        <end position="315"/>
    </location>
</feature>
<dbReference type="SMART" id="SM00225">
    <property type="entry name" value="BTB"/>
    <property type="match status" value="1"/>
</dbReference>
<proteinExistence type="predicted"/>
<name>A0A8D8QZW8_9HEMI</name>
<keyword evidence="2 4" id="KW-0238">DNA-binding</keyword>
<dbReference type="Gene3D" id="3.30.710.10">
    <property type="entry name" value="Potassium Channel Kv1.1, Chain A"/>
    <property type="match status" value="1"/>
</dbReference>
<dbReference type="PROSITE" id="PS50097">
    <property type="entry name" value="BTB"/>
    <property type="match status" value="1"/>
</dbReference>
<dbReference type="GO" id="GO:0005634">
    <property type="term" value="C:nucleus"/>
    <property type="evidence" value="ECO:0007669"/>
    <property type="project" value="UniProtKB-SubCell"/>
</dbReference>